<dbReference type="PROSITE" id="PS00101">
    <property type="entry name" value="HEXAPEP_TRANSFERASES"/>
    <property type="match status" value="1"/>
</dbReference>
<dbReference type="InterPro" id="IPR018357">
    <property type="entry name" value="Hexapep_transf_CS"/>
</dbReference>
<keyword evidence="4" id="KW-1185">Reference proteome</keyword>
<dbReference type="InterPro" id="IPR001451">
    <property type="entry name" value="Hexapep"/>
</dbReference>
<dbReference type="CDD" id="cd04647">
    <property type="entry name" value="LbH_MAT_like"/>
    <property type="match status" value="1"/>
</dbReference>
<dbReference type="InterPro" id="IPR051159">
    <property type="entry name" value="Hexapeptide_acetyltransf"/>
</dbReference>
<dbReference type="EMBL" id="FUYH01000021">
    <property type="protein sequence ID" value="SKA96441.1"/>
    <property type="molecule type" value="Genomic_DNA"/>
</dbReference>
<evidence type="ECO:0000256" key="1">
    <source>
        <dbReference type="ARBA" id="ARBA00022679"/>
    </source>
</evidence>
<protein>
    <submittedName>
        <fullName evidence="3">Acetyltransferase (Isoleucine patch superfamily)</fullName>
    </submittedName>
</protein>
<accession>A0A1T4Y539</accession>
<evidence type="ECO:0000256" key="2">
    <source>
        <dbReference type="ARBA" id="ARBA00022737"/>
    </source>
</evidence>
<gene>
    <name evidence="3" type="ORF">SAMN05443428_12116</name>
</gene>
<evidence type="ECO:0000313" key="3">
    <source>
        <dbReference type="EMBL" id="SKA96441.1"/>
    </source>
</evidence>
<dbReference type="GO" id="GO:0016740">
    <property type="term" value="F:transferase activity"/>
    <property type="evidence" value="ECO:0007669"/>
    <property type="project" value="UniProtKB-KW"/>
</dbReference>
<name>A0A1T4Y539_9CLOT</name>
<proteinExistence type="predicted"/>
<dbReference type="InterPro" id="IPR011004">
    <property type="entry name" value="Trimer_LpxA-like_sf"/>
</dbReference>
<evidence type="ECO:0000313" key="4">
    <source>
        <dbReference type="Proteomes" id="UP000190105"/>
    </source>
</evidence>
<dbReference type="PANTHER" id="PTHR23416:SF78">
    <property type="entry name" value="LIPOPOLYSACCHARIDE BIOSYNTHESIS O-ACETYL TRANSFERASE WBBJ-RELATED"/>
    <property type="match status" value="1"/>
</dbReference>
<dbReference type="SUPFAM" id="SSF51161">
    <property type="entry name" value="Trimeric LpxA-like enzymes"/>
    <property type="match status" value="1"/>
</dbReference>
<keyword evidence="2" id="KW-0677">Repeat</keyword>
<dbReference type="Proteomes" id="UP000190105">
    <property type="component" value="Unassembled WGS sequence"/>
</dbReference>
<dbReference type="STRING" id="1147123.SAMN05443428_12116"/>
<reference evidence="4" key="1">
    <citation type="submission" date="2017-02" db="EMBL/GenBank/DDBJ databases">
        <authorList>
            <person name="Varghese N."/>
            <person name="Submissions S."/>
        </authorList>
    </citation>
    <scope>NUCLEOTIDE SEQUENCE [LARGE SCALE GENOMIC DNA]</scope>
    <source>
        <strain evidence="4">USBA 833</strain>
    </source>
</reference>
<organism evidence="3 4">
    <name type="scientific">Caloramator quimbayensis</name>
    <dbReference type="NCBI Taxonomy" id="1147123"/>
    <lineage>
        <taxon>Bacteria</taxon>
        <taxon>Bacillati</taxon>
        <taxon>Bacillota</taxon>
        <taxon>Clostridia</taxon>
        <taxon>Eubacteriales</taxon>
        <taxon>Clostridiaceae</taxon>
        <taxon>Caloramator</taxon>
    </lineage>
</organism>
<keyword evidence="1 3" id="KW-0808">Transferase</keyword>
<dbReference type="Gene3D" id="2.160.10.10">
    <property type="entry name" value="Hexapeptide repeat proteins"/>
    <property type="match status" value="1"/>
</dbReference>
<dbReference type="AlphaFoldDB" id="A0A1T4Y539"/>
<sequence>MKSLFRWLVQFLTSVKVGCLKLRAKISGDYIINRYIEHCNEREIKTALNILGAKVSLSSNIRPGMILDNTYFNYNNLIIEDNCFIGRKVFFDMADSITIKKDAVLSEGVSILTHQDVGNRMMNRFYKRKAAPVILEEGCWIGANATILCGVRIGKCSVVAAGSVVNRDVPDYTVVGGVPAKFIKELK</sequence>
<dbReference type="PANTHER" id="PTHR23416">
    <property type="entry name" value="SIALIC ACID SYNTHASE-RELATED"/>
    <property type="match status" value="1"/>
</dbReference>
<dbReference type="RefSeq" id="WP_242948748.1">
    <property type="nucleotide sequence ID" value="NZ_FUYH01000021.1"/>
</dbReference>
<dbReference type="Pfam" id="PF14602">
    <property type="entry name" value="Hexapep_2"/>
    <property type="match status" value="2"/>
</dbReference>